<evidence type="ECO:0000256" key="1">
    <source>
        <dbReference type="SAM" id="MobiDB-lite"/>
    </source>
</evidence>
<dbReference type="Pfam" id="PF06662">
    <property type="entry name" value="C5-epim_C"/>
    <property type="match status" value="1"/>
</dbReference>
<sequence length="483" mass="52350">MGAAATALVVGAAGQVSWVRLPAVTATPAPQTGPQPTGAGSASPGPRQLLLFRRAGHLPVAAPAAALPYPQTVPSRRDVGLVDEAGVRVFRGADGRTYDHPVFQGQYGIQLLQTYLTTGDRWFLDRALLQARRVRDTGVPDRGTRWLPYRFGFDLYGVPGDALAPPWHSGMAQGRALSLFARLALVTGDPTWRRSADDIFGSLTLGPTDDGPWATWVDGSGHLWLEEYPRTPPERSEQVLNGHIAAAFGLYDYWRLTGDRDAAALFDGAATTVEHWLPRGFRAPGSASRYSLRGRRPHEGYHAIHVQQLLRLHALTGQPTFARWADLLAQDFPTPQVTAPVRFAPGRHQLYHLTADGVQPAGRTHIFDATTATADRRRRSGDGVYYRIAKGPLTGRWAREITGRSTMTTVVAITTYSLPRRLTGAGPSAAYWIADGRADLVGDPGRLALVRATGWWDGRRFGQLAAGSLAGAWVRLSGPDALA</sequence>
<proteinExistence type="predicted"/>
<dbReference type="InterPro" id="IPR008928">
    <property type="entry name" value="6-hairpin_glycosidase_sf"/>
</dbReference>
<dbReference type="SUPFAM" id="SSF48208">
    <property type="entry name" value="Six-hairpin glycosidases"/>
    <property type="match status" value="1"/>
</dbReference>
<evidence type="ECO:0000313" key="4">
    <source>
        <dbReference type="Proteomes" id="UP001499978"/>
    </source>
</evidence>
<feature type="domain" description="D-glucuronyl C5-epimerase C-terminal" evidence="2">
    <location>
        <begin position="155"/>
        <end position="324"/>
    </location>
</feature>
<feature type="compositionally biased region" description="Low complexity" evidence="1">
    <location>
        <begin position="26"/>
        <end position="40"/>
    </location>
</feature>
<protein>
    <recommendedName>
        <fullName evidence="2">D-glucuronyl C5-epimerase C-terminal domain-containing protein</fullName>
    </recommendedName>
</protein>
<dbReference type="PANTHER" id="PTHR13174:SF3">
    <property type="entry name" value="D-GLUCURONYL C5-EPIMERASE"/>
    <property type="match status" value="1"/>
</dbReference>
<dbReference type="InterPro" id="IPR012341">
    <property type="entry name" value="6hp_glycosidase-like_sf"/>
</dbReference>
<comment type="caution">
    <text evidence="3">The sequence shown here is derived from an EMBL/GenBank/DDBJ whole genome shotgun (WGS) entry which is preliminary data.</text>
</comment>
<name>A0ABN3NRK9_9ACTN</name>
<dbReference type="InterPro" id="IPR010598">
    <property type="entry name" value="C5-epim_C"/>
</dbReference>
<gene>
    <name evidence="3" type="ORF">GCM10010201_31930</name>
</gene>
<reference evidence="3 4" key="1">
    <citation type="journal article" date="2019" name="Int. J. Syst. Evol. Microbiol.">
        <title>The Global Catalogue of Microorganisms (GCM) 10K type strain sequencing project: providing services to taxonomists for standard genome sequencing and annotation.</title>
        <authorList>
            <consortium name="The Broad Institute Genomics Platform"/>
            <consortium name="The Broad Institute Genome Sequencing Center for Infectious Disease"/>
            <person name="Wu L."/>
            <person name="Ma J."/>
        </authorList>
    </citation>
    <scope>NUCLEOTIDE SEQUENCE [LARGE SCALE GENOMIC DNA]</scope>
    <source>
        <strain evidence="3 4">JCM 3367</strain>
    </source>
</reference>
<feature type="region of interest" description="Disordered" evidence="1">
    <location>
        <begin position="26"/>
        <end position="46"/>
    </location>
</feature>
<dbReference type="PANTHER" id="PTHR13174">
    <property type="entry name" value="D-GLUCURONYL C5-EPIMERASE"/>
    <property type="match status" value="1"/>
</dbReference>
<accession>A0ABN3NRK9</accession>
<dbReference type="InterPro" id="IPR039721">
    <property type="entry name" value="C5-epimerase"/>
</dbReference>
<dbReference type="EMBL" id="BAAARY010000020">
    <property type="protein sequence ID" value="GAA2530156.1"/>
    <property type="molecule type" value="Genomic_DNA"/>
</dbReference>
<evidence type="ECO:0000313" key="3">
    <source>
        <dbReference type="EMBL" id="GAA2530156.1"/>
    </source>
</evidence>
<evidence type="ECO:0000259" key="2">
    <source>
        <dbReference type="Pfam" id="PF06662"/>
    </source>
</evidence>
<keyword evidence="4" id="KW-1185">Reference proteome</keyword>
<dbReference type="Proteomes" id="UP001499978">
    <property type="component" value="Unassembled WGS sequence"/>
</dbReference>
<organism evidence="3 4">
    <name type="scientific">Pilimelia columellifera subsp. columellifera</name>
    <dbReference type="NCBI Taxonomy" id="706583"/>
    <lineage>
        <taxon>Bacteria</taxon>
        <taxon>Bacillati</taxon>
        <taxon>Actinomycetota</taxon>
        <taxon>Actinomycetes</taxon>
        <taxon>Micromonosporales</taxon>
        <taxon>Micromonosporaceae</taxon>
        <taxon>Pilimelia</taxon>
    </lineage>
</organism>
<dbReference type="Gene3D" id="1.50.10.10">
    <property type="match status" value="1"/>
</dbReference>